<organism evidence="1">
    <name type="scientific">Rhizopus microsporus var. microsporus</name>
    <dbReference type="NCBI Taxonomy" id="86635"/>
    <lineage>
        <taxon>Eukaryota</taxon>
        <taxon>Fungi</taxon>
        <taxon>Fungi incertae sedis</taxon>
        <taxon>Mucoromycota</taxon>
        <taxon>Mucoromycotina</taxon>
        <taxon>Mucoromycetes</taxon>
        <taxon>Mucorales</taxon>
        <taxon>Mucorineae</taxon>
        <taxon>Rhizopodaceae</taxon>
        <taxon>Rhizopus</taxon>
    </lineage>
</organism>
<proteinExistence type="predicted"/>
<dbReference type="AlphaFoldDB" id="A0A1X0QVS0"/>
<reference evidence="1" key="1">
    <citation type="journal article" date="2016" name="Proc. Natl. Acad. Sci. U.S.A.">
        <title>Lipid metabolic changes in an early divergent fungus govern the establishment of a mutualistic symbiosis with endobacteria.</title>
        <authorList>
            <person name="Lastovetsky O.A."/>
            <person name="Gaspar M.L."/>
            <person name="Mondo S.J."/>
            <person name="LaButti K.M."/>
            <person name="Sandor L."/>
            <person name="Grigoriev I.V."/>
            <person name="Henry S.A."/>
            <person name="Pawlowska T.E."/>
        </authorList>
    </citation>
    <scope>NUCLEOTIDE SEQUENCE [LARGE SCALE GENOMIC DNA]</scope>
    <source>
        <strain evidence="1">ATCC 52814</strain>
    </source>
</reference>
<sequence length="56" mass="6831">KKEIVTQHSVYTDEDCRRYFYFLTEKLMKPKEAAKTANVNQDTARKWKQDMYQEPK</sequence>
<dbReference type="EMBL" id="KV921988">
    <property type="protein sequence ID" value="ORE03873.1"/>
    <property type="molecule type" value="Genomic_DNA"/>
</dbReference>
<feature type="non-terminal residue" evidence="1">
    <location>
        <position position="1"/>
    </location>
</feature>
<dbReference type="Proteomes" id="UP000242414">
    <property type="component" value="Unassembled WGS sequence"/>
</dbReference>
<dbReference type="VEuPathDB" id="FungiDB:BCV72DRAFT_212394"/>
<accession>A0A1X0QVS0</accession>
<evidence type="ECO:0000313" key="1">
    <source>
        <dbReference type="EMBL" id="ORE03873.1"/>
    </source>
</evidence>
<gene>
    <name evidence="1" type="ORF">BCV72DRAFT_212394</name>
</gene>
<name>A0A1X0QVS0_RHIZD</name>
<protein>
    <submittedName>
        <fullName evidence="1">Uncharacterized protein</fullName>
    </submittedName>
</protein>